<evidence type="ECO:0000256" key="7">
    <source>
        <dbReference type="ARBA" id="ARBA00022840"/>
    </source>
</evidence>
<dbReference type="PROSITE" id="PS50112">
    <property type="entry name" value="PAS"/>
    <property type="match status" value="1"/>
</dbReference>
<dbReference type="PROSITE" id="PS50109">
    <property type="entry name" value="HIS_KIN"/>
    <property type="match status" value="1"/>
</dbReference>
<keyword evidence="4" id="KW-0808">Transferase</keyword>
<feature type="transmembrane region" description="Helical" evidence="9">
    <location>
        <begin position="12"/>
        <end position="34"/>
    </location>
</feature>
<dbReference type="InterPro" id="IPR003661">
    <property type="entry name" value="HisK_dim/P_dom"/>
</dbReference>
<dbReference type="Gene3D" id="3.30.450.20">
    <property type="entry name" value="PAS domain"/>
    <property type="match status" value="1"/>
</dbReference>
<dbReference type="InterPro" id="IPR003594">
    <property type="entry name" value="HATPase_dom"/>
</dbReference>
<dbReference type="InterPro" id="IPR036890">
    <property type="entry name" value="HATPase_C_sf"/>
</dbReference>
<keyword evidence="8" id="KW-0902">Two-component regulatory system</keyword>
<evidence type="ECO:0000313" key="12">
    <source>
        <dbReference type="EMBL" id="MBB5057741.1"/>
    </source>
</evidence>
<reference evidence="12 13" key="1">
    <citation type="submission" date="2020-08" db="EMBL/GenBank/DDBJ databases">
        <title>Genomic Encyclopedia of Type Strains, Phase IV (KMG-V): Genome sequencing to study the core and pangenomes of soil and plant-associated prokaryotes.</title>
        <authorList>
            <person name="Whitman W."/>
        </authorList>
    </citation>
    <scope>NUCLEOTIDE SEQUENCE [LARGE SCALE GENOMIC DNA]</scope>
    <source>
        <strain evidence="12 13">M8UP14</strain>
    </source>
</reference>
<dbReference type="GO" id="GO:0005524">
    <property type="term" value="F:ATP binding"/>
    <property type="evidence" value="ECO:0007669"/>
    <property type="project" value="UniProtKB-KW"/>
</dbReference>
<dbReference type="CDD" id="cd00082">
    <property type="entry name" value="HisKA"/>
    <property type="match status" value="1"/>
</dbReference>
<feature type="transmembrane region" description="Helical" evidence="9">
    <location>
        <begin position="220"/>
        <end position="236"/>
    </location>
</feature>
<dbReference type="InterPro" id="IPR013656">
    <property type="entry name" value="PAS_4"/>
</dbReference>
<evidence type="ECO:0000256" key="4">
    <source>
        <dbReference type="ARBA" id="ARBA00022679"/>
    </source>
</evidence>
<feature type="transmembrane region" description="Helical" evidence="9">
    <location>
        <begin position="75"/>
        <end position="97"/>
    </location>
</feature>
<evidence type="ECO:0000256" key="5">
    <source>
        <dbReference type="ARBA" id="ARBA00022741"/>
    </source>
</evidence>
<dbReference type="SMART" id="SM00387">
    <property type="entry name" value="HATPase_c"/>
    <property type="match status" value="1"/>
</dbReference>
<evidence type="ECO:0000256" key="2">
    <source>
        <dbReference type="ARBA" id="ARBA00012438"/>
    </source>
</evidence>
<dbReference type="InterPro" id="IPR035965">
    <property type="entry name" value="PAS-like_dom_sf"/>
</dbReference>
<dbReference type="Proteomes" id="UP000540989">
    <property type="component" value="Unassembled WGS sequence"/>
</dbReference>
<sequence length="666" mass="72374">MRGVVRRVAQTCAALSATLGAIVLCGWALGIQAIETVLTGHVSMKPNTALGFLTTGIGLNFALSRLTASRPLSRIFAAITVFIGAATISEYAFGINLHIDELLFRDVQRLVDPGRPSYVTAIAFCLAGSSLLFFIGNKLSCRVSQVFALLLGTLALTSITGFLYGVPVLYGSSIKANSMAFHTGIGFLVLSCGLILGQFDSAVGKVLTAAERGSWVARRLLPALIIFPVLMGYLYLRPALNLGQVRFAMALFAVTLVVGGSLSLVLIGNSLNTAERRQREFMQVSMEAAAAVEISEQELRLITDNLPMLIGYIDTSGRFVRVNRTHELWLGLPANKLVGRTVSQVLGEAYWQSTRPARDAARRGVTSSSETICPTVYGDRRVIATYAPDIDEAGDLRGFAVMVVDVEDQRRAEAALRQSEKLAAVGRHSSSIAHEINNPVDAAMNLVYLAREQVHDEEVKSLLEIADGELKRVATIVNETLRFQKRSSHSELILAADLFRSVLVLHSRRIRDNRITVERRDRAVEPFRCFEGEVRQVLNNLVANALDAMLPGGRLTLRSRPATEWKSGRCGIVLTIADDGKGMDETTSARVFEAFFTTKGFGGTGLGLWISAEILGRLGGRLHVRSSTSERHHGSIFVIFLPFENAAFGAVTIDNPPSSIEAPELT</sequence>
<comment type="catalytic activity">
    <reaction evidence="1">
        <text>ATP + protein L-histidine = ADP + protein N-phospho-L-histidine.</text>
        <dbReference type="EC" id="2.7.13.3"/>
    </reaction>
</comment>
<dbReference type="Gene3D" id="1.10.287.130">
    <property type="match status" value="1"/>
</dbReference>
<dbReference type="SMART" id="SM00388">
    <property type="entry name" value="HisKA"/>
    <property type="match status" value="1"/>
</dbReference>
<evidence type="ECO:0000259" key="11">
    <source>
        <dbReference type="PROSITE" id="PS50112"/>
    </source>
</evidence>
<dbReference type="InterPro" id="IPR004358">
    <property type="entry name" value="Sig_transdc_His_kin-like_C"/>
</dbReference>
<keyword evidence="3" id="KW-0597">Phosphoprotein</keyword>
<dbReference type="Pfam" id="PF08448">
    <property type="entry name" value="PAS_4"/>
    <property type="match status" value="1"/>
</dbReference>
<feature type="transmembrane region" description="Helical" evidence="9">
    <location>
        <begin position="147"/>
        <end position="167"/>
    </location>
</feature>
<keyword evidence="5" id="KW-0547">Nucleotide-binding</keyword>
<dbReference type="EC" id="2.7.13.3" evidence="2"/>
<proteinExistence type="predicted"/>
<dbReference type="SUPFAM" id="SSF47384">
    <property type="entry name" value="Homodimeric domain of signal transducing histidine kinase"/>
    <property type="match status" value="1"/>
</dbReference>
<feature type="domain" description="Histidine kinase" evidence="10">
    <location>
        <begin position="431"/>
        <end position="645"/>
    </location>
</feature>
<feature type="transmembrane region" description="Helical" evidence="9">
    <location>
        <begin position="179"/>
        <end position="199"/>
    </location>
</feature>
<keyword evidence="7" id="KW-0067">ATP-binding</keyword>
<dbReference type="Gene3D" id="3.30.565.10">
    <property type="entry name" value="Histidine kinase-like ATPase, C-terminal domain"/>
    <property type="match status" value="1"/>
</dbReference>
<dbReference type="NCBIfam" id="TIGR00229">
    <property type="entry name" value="sensory_box"/>
    <property type="match status" value="1"/>
</dbReference>
<dbReference type="SUPFAM" id="SSF55874">
    <property type="entry name" value="ATPase domain of HSP90 chaperone/DNA topoisomerase II/histidine kinase"/>
    <property type="match status" value="1"/>
</dbReference>
<accession>A0A7W7ZD52</accession>
<dbReference type="Pfam" id="PF02518">
    <property type="entry name" value="HATPase_c"/>
    <property type="match status" value="1"/>
</dbReference>
<dbReference type="PANTHER" id="PTHR43065:SF46">
    <property type="entry name" value="C4-DICARBOXYLATE TRANSPORT SENSOR PROTEIN DCTB"/>
    <property type="match status" value="1"/>
</dbReference>
<keyword evidence="13" id="KW-1185">Reference proteome</keyword>
<evidence type="ECO:0000256" key="1">
    <source>
        <dbReference type="ARBA" id="ARBA00000085"/>
    </source>
</evidence>
<comment type="caution">
    <text evidence="12">The sequence shown here is derived from an EMBL/GenBank/DDBJ whole genome shotgun (WGS) entry which is preliminary data.</text>
</comment>
<dbReference type="PRINTS" id="PR00344">
    <property type="entry name" value="BCTRLSENSOR"/>
</dbReference>
<dbReference type="InterPro" id="IPR005467">
    <property type="entry name" value="His_kinase_dom"/>
</dbReference>
<dbReference type="SUPFAM" id="SSF55785">
    <property type="entry name" value="PYP-like sensor domain (PAS domain)"/>
    <property type="match status" value="1"/>
</dbReference>
<evidence type="ECO:0000256" key="6">
    <source>
        <dbReference type="ARBA" id="ARBA00022777"/>
    </source>
</evidence>
<evidence type="ECO:0000256" key="9">
    <source>
        <dbReference type="SAM" id="Phobius"/>
    </source>
</evidence>
<keyword evidence="6" id="KW-0418">Kinase</keyword>
<name>A0A7W7ZD52_9BACT</name>
<evidence type="ECO:0000256" key="8">
    <source>
        <dbReference type="ARBA" id="ARBA00023012"/>
    </source>
</evidence>
<feature type="transmembrane region" description="Helical" evidence="9">
    <location>
        <begin position="248"/>
        <end position="269"/>
    </location>
</feature>
<dbReference type="PANTHER" id="PTHR43065">
    <property type="entry name" value="SENSOR HISTIDINE KINASE"/>
    <property type="match status" value="1"/>
</dbReference>
<dbReference type="InterPro" id="IPR036097">
    <property type="entry name" value="HisK_dim/P_sf"/>
</dbReference>
<dbReference type="RefSeq" id="WP_184216836.1">
    <property type="nucleotide sequence ID" value="NZ_JACHIP010000003.1"/>
</dbReference>
<dbReference type="Pfam" id="PF00512">
    <property type="entry name" value="HisKA"/>
    <property type="match status" value="1"/>
</dbReference>
<evidence type="ECO:0000256" key="3">
    <source>
        <dbReference type="ARBA" id="ARBA00022553"/>
    </source>
</evidence>
<dbReference type="GO" id="GO:0000155">
    <property type="term" value="F:phosphorelay sensor kinase activity"/>
    <property type="evidence" value="ECO:0007669"/>
    <property type="project" value="InterPro"/>
</dbReference>
<protein>
    <recommendedName>
        <fullName evidence="2">histidine kinase</fullName>
        <ecNumber evidence="2">2.7.13.3</ecNumber>
    </recommendedName>
</protein>
<dbReference type="EMBL" id="JACHIP010000003">
    <property type="protein sequence ID" value="MBB5057741.1"/>
    <property type="molecule type" value="Genomic_DNA"/>
</dbReference>
<dbReference type="AlphaFoldDB" id="A0A7W7ZD52"/>
<dbReference type="InterPro" id="IPR000014">
    <property type="entry name" value="PAS"/>
</dbReference>
<keyword evidence="9" id="KW-0472">Membrane</keyword>
<evidence type="ECO:0000313" key="13">
    <source>
        <dbReference type="Proteomes" id="UP000540989"/>
    </source>
</evidence>
<feature type="domain" description="PAS" evidence="11">
    <location>
        <begin position="295"/>
        <end position="341"/>
    </location>
</feature>
<keyword evidence="9" id="KW-0812">Transmembrane</keyword>
<feature type="transmembrane region" description="Helical" evidence="9">
    <location>
        <begin position="117"/>
        <end position="135"/>
    </location>
</feature>
<evidence type="ECO:0000259" key="10">
    <source>
        <dbReference type="PROSITE" id="PS50109"/>
    </source>
</evidence>
<organism evidence="12 13">
    <name type="scientific">Granulicella aggregans</name>
    <dbReference type="NCBI Taxonomy" id="474949"/>
    <lineage>
        <taxon>Bacteria</taxon>
        <taxon>Pseudomonadati</taxon>
        <taxon>Acidobacteriota</taxon>
        <taxon>Terriglobia</taxon>
        <taxon>Terriglobales</taxon>
        <taxon>Acidobacteriaceae</taxon>
        <taxon>Granulicella</taxon>
    </lineage>
</organism>
<gene>
    <name evidence="12" type="ORF">HDF16_002447</name>
</gene>
<feature type="transmembrane region" description="Helical" evidence="9">
    <location>
        <begin position="46"/>
        <end position="63"/>
    </location>
</feature>
<keyword evidence="9" id="KW-1133">Transmembrane helix</keyword>